<dbReference type="EMBL" id="AP024488">
    <property type="protein sequence ID" value="BCS95510.1"/>
    <property type="molecule type" value="Genomic_DNA"/>
</dbReference>
<dbReference type="InterPro" id="IPR037233">
    <property type="entry name" value="CcmK-like_sf"/>
</dbReference>
<sequence>MMDSLGIIESRSIAAGAVLADIMVKAANVTLIKAGTICSGRYMIHVAGDRESVVTSVSAAIDAGYALAGSYTISNISKQVLDALKRGVPVHGHGAIGVVECRTASSGIAAADKAVKRSTAQLARIVTGRGINGKSYFVMTGDVASVEESVTAARETLGKDLVEAVVIPSPDPSVINALVMRS</sequence>
<evidence type="ECO:0000259" key="4">
    <source>
        <dbReference type="PROSITE" id="PS51930"/>
    </source>
</evidence>
<evidence type="ECO:0000256" key="1">
    <source>
        <dbReference type="ARBA" id="ARBA00024322"/>
    </source>
</evidence>
<feature type="domain" description="BMC" evidence="4">
    <location>
        <begin position="95"/>
        <end position="179"/>
    </location>
</feature>
<dbReference type="Proteomes" id="UP001320148">
    <property type="component" value="Chromosome"/>
</dbReference>
<dbReference type="InterPro" id="IPR044872">
    <property type="entry name" value="CcmK/CsoS1_BMC"/>
</dbReference>
<dbReference type="InterPro" id="IPR000249">
    <property type="entry name" value="BMC_dom"/>
</dbReference>
<keyword evidence="6" id="KW-1185">Reference proteome</keyword>
<evidence type="ECO:0000256" key="2">
    <source>
        <dbReference type="ARBA" id="ARBA00024446"/>
    </source>
</evidence>
<comment type="subcellular location">
    <subcellularLocation>
        <location evidence="1">Bacterial microcompartment</location>
    </subcellularLocation>
</comment>
<name>A0ABM7PD40_9BACT</name>
<dbReference type="PROSITE" id="PS51930">
    <property type="entry name" value="BMC_2"/>
    <property type="match status" value="2"/>
</dbReference>
<gene>
    <name evidence="5" type="ORF">DSLASN_11420</name>
</gene>
<dbReference type="Gene3D" id="3.30.70.1710">
    <property type="match status" value="2"/>
</dbReference>
<evidence type="ECO:0000313" key="5">
    <source>
        <dbReference type="EMBL" id="BCS95510.1"/>
    </source>
</evidence>
<protein>
    <submittedName>
        <fullName evidence="5">Propanediol utilization: polyhedral bodies pduT</fullName>
    </submittedName>
</protein>
<comment type="similarity">
    <text evidence="3">Belongs to the bacterial microcompartments protein family.</text>
</comment>
<dbReference type="PANTHER" id="PTHR33941">
    <property type="entry name" value="PROPANEDIOL UTILIZATION PROTEIN PDUA"/>
    <property type="match status" value="1"/>
</dbReference>
<keyword evidence="2" id="KW-1283">Bacterial microcompartment</keyword>
<dbReference type="InterPro" id="IPR011238">
    <property type="entry name" value="Micro_shell_prot_PduT"/>
</dbReference>
<evidence type="ECO:0000256" key="3">
    <source>
        <dbReference type="PROSITE-ProRule" id="PRU01278"/>
    </source>
</evidence>
<dbReference type="RefSeq" id="WP_236891753.1">
    <property type="nucleotide sequence ID" value="NZ_AP024488.1"/>
</dbReference>
<organism evidence="5 6">
    <name type="scientific">Desulfoluna limicola</name>
    <dbReference type="NCBI Taxonomy" id="2810562"/>
    <lineage>
        <taxon>Bacteria</taxon>
        <taxon>Pseudomonadati</taxon>
        <taxon>Thermodesulfobacteriota</taxon>
        <taxon>Desulfobacteria</taxon>
        <taxon>Desulfobacterales</taxon>
        <taxon>Desulfolunaceae</taxon>
        <taxon>Desulfoluna</taxon>
    </lineage>
</organism>
<dbReference type="InterPro" id="IPR050575">
    <property type="entry name" value="BMC_shell"/>
</dbReference>
<dbReference type="SUPFAM" id="SSF143414">
    <property type="entry name" value="CcmK-like"/>
    <property type="match status" value="2"/>
</dbReference>
<reference evidence="5 6" key="1">
    <citation type="submission" date="2021-02" db="EMBL/GenBank/DDBJ databases">
        <title>Complete genome of Desulfoluna sp. strain ASN36.</title>
        <authorList>
            <person name="Takahashi A."/>
            <person name="Kojima H."/>
            <person name="Fukui M."/>
        </authorList>
    </citation>
    <scope>NUCLEOTIDE SEQUENCE [LARGE SCALE GENOMIC DNA]</scope>
    <source>
        <strain evidence="5 6">ASN36</strain>
    </source>
</reference>
<accession>A0ABM7PD40</accession>
<feature type="domain" description="BMC" evidence="4">
    <location>
        <begin position="4"/>
        <end position="89"/>
    </location>
</feature>
<evidence type="ECO:0000313" key="6">
    <source>
        <dbReference type="Proteomes" id="UP001320148"/>
    </source>
</evidence>
<proteinExistence type="inferred from homology"/>
<dbReference type="SMART" id="SM00877">
    <property type="entry name" value="BMC"/>
    <property type="match status" value="2"/>
</dbReference>
<dbReference type="Pfam" id="PF00936">
    <property type="entry name" value="BMC"/>
    <property type="match status" value="2"/>
</dbReference>
<dbReference type="PIRSF" id="PIRSF034834">
    <property type="entry name" value="PduT"/>
    <property type="match status" value="1"/>
</dbReference>
<dbReference type="CDD" id="cd07054">
    <property type="entry name" value="BMC_PduT_repeat2"/>
    <property type="match status" value="1"/>
</dbReference>
<dbReference type="PANTHER" id="PTHR33941:SF11">
    <property type="entry name" value="BACTERIAL MICROCOMPARTMENT SHELL PROTEIN PDUJ"/>
    <property type="match status" value="1"/>
</dbReference>